<comment type="caution">
    <text evidence="8">Lacks conserved residue(s) required for the propagation of feature annotation.</text>
</comment>
<protein>
    <recommendedName>
        <fullName evidence="8">ATP-dependent dethiobiotin synthetase BioD</fullName>
        <ecNumber evidence="8">6.3.3.3</ecNumber>
    </recommendedName>
    <alternativeName>
        <fullName evidence="8">DTB synthetase</fullName>
        <shortName evidence="8">DTBS</shortName>
    </alternativeName>
    <alternativeName>
        <fullName evidence="8">Dethiobiotin synthase</fullName>
    </alternativeName>
</protein>
<evidence type="ECO:0000256" key="1">
    <source>
        <dbReference type="ARBA" id="ARBA00022490"/>
    </source>
</evidence>
<dbReference type="CDD" id="cd03109">
    <property type="entry name" value="DTBS"/>
    <property type="match status" value="1"/>
</dbReference>
<dbReference type="NCBIfam" id="TIGR00347">
    <property type="entry name" value="bioD"/>
    <property type="match status" value="1"/>
</dbReference>
<dbReference type="GO" id="GO:0004141">
    <property type="term" value="F:dethiobiotin synthase activity"/>
    <property type="evidence" value="ECO:0007669"/>
    <property type="project" value="UniProtKB-UniRule"/>
</dbReference>
<comment type="pathway">
    <text evidence="8">Cofactor biosynthesis; biotin biosynthesis; biotin from 7,8-diaminononanoate: step 1/2.</text>
</comment>
<dbReference type="EC" id="6.3.3.3" evidence="8"/>
<evidence type="ECO:0000256" key="6">
    <source>
        <dbReference type="ARBA" id="ARBA00022840"/>
    </source>
</evidence>
<dbReference type="Gene3D" id="3.40.50.300">
    <property type="entry name" value="P-loop containing nucleotide triphosphate hydrolases"/>
    <property type="match status" value="1"/>
</dbReference>
<dbReference type="PANTHER" id="PTHR43210">
    <property type="entry name" value="DETHIOBIOTIN SYNTHETASE"/>
    <property type="match status" value="1"/>
</dbReference>
<dbReference type="PIRSF" id="PIRSF006755">
    <property type="entry name" value="DTB_synth"/>
    <property type="match status" value="1"/>
</dbReference>
<evidence type="ECO:0000256" key="8">
    <source>
        <dbReference type="HAMAP-Rule" id="MF_00336"/>
    </source>
</evidence>
<keyword evidence="7 8" id="KW-0460">Magnesium</keyword>
<comment type="function">
    <text evidence="8">Catalyzes a mechanistically unusual reaction, the ATP-dependent insertion of CO2 between the N7 and N8 nitrogen atoms of 7,8-diaminopelargonic acid (DAPA, also called 7,8-diammoniononanoate) to form a ureido ring.</text>
</comment>
<keyword evidence="2 8" id="KW-0436">Ligase</keyword>
<feature type="binding site" evidence="8">
    <location>
        <position position="18"/>
    </location>
    <ligand>
        <name>Mg(2+)</name>
        <dbReference type="ChEBI" id="CHEBI:18420"/>
    </ligand>
</feature>
<organism evidence="9 10">
    <name type="scientific">marine gamma proteobacterium HTCC2143</name>
    <dbReference type="NCBI Taxonomy" id="247633"/>
    <lineage>
        <taxon>Bacteria</taxon>
        <taxon>Pseudomonadati</taxon>
        <taxon>Pseudomonadota</taxon>
        <taxon>Gammaproteobacteria</taxon>
        <taxon>Cellvibrionales</taxon>
        <taxon>Spongiibacteraceae</taxon>
        <taxon>BD1-7 clade</taxon>
    </lineage>
</organism>
<evidence type="ECO:0000313" key="10">
    <source>
        <dbReference type="Proteomes" id="UP000004931"/>
    </source>
</evidence>
<dbReference type="FunFam" id="3.40.50.300:FF:000292">
    <property type="entry name" value="ATP-dependent dethiobiotin synthetase BioD"/>
    <property type="match status" value="1"/>
</dbReference>
<comment type="subcellular location">
    <subcellularLocation>
        <location evidence="8">Cytoplasm</location>
    </subcellularLocation>
</comment>
<feature type="binding site" evidence="8">
    <location>
        <position position="56"/>
    </location>
    <ligand>
        <name>ATP</name>
        <dbReference type="ChEBI" id="CHEBI:30616"/>
    </ligand>
</feature>
<dbReference type="EMBL" id="AAVT01000001">
    <property type="protein sequence ID" value="EAW32559.1"/>
    <property type="molecule type" value="Genomic_DNA"/>
</dbReference>
<dbReference type="GO" id="GO:0042803">
    <property type="term" value="F:protein homodimerization activity"/>
    <property type="evidence" value="ECO:0007669"/>
    <property type="project" value="UniProtKB-ARBA"/>
</dbReference>
<feature type="binding site" evidence="8">
    <location>
        <position position="56"/>
    </location>
    <ligand>
        <name>Mg(2+)</name>
        <dbReference type="ChEBI" id="CHEBI:18420"/>
    </ligand>
</feature>
<comment type="subunit">
    <text evidence="8">Homodimer.</text>
</comment>
<dbReference type="UniPathway" id="UPA00078">
    <property type="reaction ID" value="UER00161"/>
</dbReference>
<dbReference type="STRING" id="247633.GP2143_14926"/>
<dbReference type="AlphaFoldDB" id="A0Y8V5"/>
<feature type="binding site" evidence="8">
    <location>
        <begin position="14"/>
        <end position="19"/>
    </location>
    <ligand>
        <name>ATP</name>
        <dbReference type="ChEBI" id="CHEBI:30616"/>
    </ligand>
</feature>
<dbReference type="GO" id="GO:0005829">
    <property type="term" value="C:cytosol"/>
    <property type="evidence" value="ECO:0007669"/>
    <property type="project" value="TreeGrafter"/>
</dbReference>
<evidence type="ECO:0000256" key="4">
    <source>
        <dbReference type="ARBA" id="ARBA00022741"/>
    </source>
</evidence>
<gene>
    <name evidence="8" type="primary">bioD</name>
    <name evidence="9" type="ORF">GP2143_14926</name>
</gene>
<evidence type="ECO:0000256" key="5">
    <source>
        <dbReference type="ARBA" id="ARBA00022756"/>
    </source>
</evidence>
<name>A0Y8V5_9GAMM</name>
<feature type="active site" evidence="8">
    <location>
        <position position="39"/>
    </location>
</feature>
<keyword evidence="5 8" id="KW-0093">Biotin biosynthesis</keyword>
<dbReference type="GO" id="GO:0009102">
    <property type="term" value="P:biotin biosynthetic process"/>
    <property type="evidence" value="ECO:0007669"/>
    <property type="project" value="UniProtKB-UniRule"/>
</dbReference>
<comment type="caution">
    <text evidence="9">The sequence shown here is derived from an EMBL/GenBank/DDBJ whole genome shotgun (WGS) entry which is preliminary data.</text>
</comment>
<keyword evidence="4 8" id="KW-0547">Nucleotide-binding</keyword>
<feature type="binding site" evidence="8">
    <location>
        <begin position="178"/>
        <end position="179"/>
    </location>
    <ligand>
        <name>ATP</name>
        <dbReference type="ChEBI" id="CHEBI:30616"/>
    </ligand>
</feature>
<dbReference type="PANTHER" id="PTHR43210:SF5">
    <property type="entry name" value="DETHIOBIOTIN SYNTHETASE"/>
    <property type="match status" value="1"/>
</dbReference>
<comment type="cofactor">
    <cofactor evidence="8">
        <name>Mg(2+)</name>
        <dbReference type="ChEBI" id="CHEBI:18420"/>
    </cofactor>
</comment>
<keyword evidence="10" id="KW-1185">Reference proteome</keyword>
<dbReference type="InterPro" id="IPR004472">
    <property type="entry name" value="DTB_synth_BioD"/>
</dbReference>
<feature type="binding site" evidence="8">
    <location>
        <position position="118"/>
    </location>
    <ligand>
        <name>Mg(2+)</name>
        <dbReference type="ChEBI" id="CHEBI:18420"/>
    </ligand>
</feature>
<keyword evidence="3 8" id="KW-0479">Metal-binding</keyword>
<dbReference type="OrthoDB" id="9802097at2"/>
<sequence>MANNQFFIAGTESGAGKTTVASGLLAAANSEGLVTAALKPVAVGCVQTPEGWRSEDAMLFQRSMTLHLPYEQINPVALPSALSAHMSAERAGKRLLVSQLAGYCRGALMHRSDLVLVEGAEGWRTPLNRTETFAGLAKELNLPIILVVGIKPGCISHTLLTAEAIARDGLRLAAWVSNQLDGDVPGSSETILSLKSLLRAPCLGNIPFLSNPASIDVSNYLTLDVIRR</sequence>
<comment type="catalytic activity">
    <reaction evidence="8">
        <text>(7R,8S)-7,8-diammoniononanoate + CO2 + ATP = (4R,5S)-dethiobiotin + ADP + phosphate + 3 H(+)</text>
        <dbReference type="Rhea" id="RHEA:15805"/>
        <dbReference type="ChEBI" id="CHEBI:15378"/>
        <dbReference type="ChEBI" id="CHEBI:16526"/>
        <dbReference type="ChEBI" id="CHEBI:30616"/>
        <dbReference type="ChEBI" id="CHEBI:43474"/>
        <dbReference type="ChEBI" id="CHEBI:149469"/>
        <dbReference type="ChEBI" id="CHEBI:149473"/>
        <dbReference type="ChEBI" id="CHEBI:456216"/>
        <dbReference type="EC" id="6.3.3.3"/>
    </reaction>
</comment>
<accession>A0Y8V5</accession>
<evidence type="ECO:0000256" key="2">
    <source>
        <dbReference type="ARBA" id="ARBA00022598"/>
    </source>
</evidence>
<dbReference type="eggNOG" id="COG0132">
    <property type="taxonomic scope" value="Bacteria"/>
</dbReference>
<dbReference type="Proteomes" id="UP000004931">
    <property type="component" value="Unassembled WGS sequence"/>
</dbReference>
<dbReference type="GO" id="GO:0005524">
    <property type="term" value="F:ATP binding"/>
    <property type="evidence" value="ECO:0007669"/>
    <property type="project" value="UniProtKB-UniRule"/>
</dbReference>
<dbReference type="SUPFAM" id="SSF52540">
    <property type="entry name" value="P-loop containing nucleoside triphosphate hydrolases"/>
    <property type="match status" value="1"/>
</dbReference>
<reference evidence="9 10" key="1">
    <citation type="journal article" date="2010" name="J. Bacteriol.">
        <title>Genome sequence of the oligotrophic marine Gammaproteobacterium HTCC2143, isolated from the Oregon Coast.</title>
        <authorList>
            <person name="Oh H.M."/>
            <person name="Kang I."/>
            <person name="Ferriera S."/>
            <person name="Giovannoni S.J."/>
            <person name="Cho J.C."/>
        </authorList>
    </citation>
    <scope>NUCLEOTIDE SEQUENCE [LARGE SCALE GENOMIC DNA]</scope>
    <source>
        <strain evidence="9 10">HTCC2143</strain>
    </source>
</reference>
<keyword evidence="6 8" id="KW-0067">ATP-binding</keyword>
<dbReference type="Pfam" id="PF13500">
    <property type="entry name" value="AAA_26"/>
    <property type="match status" value="1"/>
</dbReference>
<dbReference type="HAMAP" id="MF_00336">
    <property type="entry name" value="BioD"/>
    <property type="match status" value="1"/>
</dbReference>
<proteinExistence type="inferred from homology"/>
<dbReference type="InterPro" id="IPR027417">
    <property type="entry name" value="P-loop_NTPase"/>
</dbReference>
<keyword evidence="1 8" id="KW-0963">Cytoplasm</keyword>
<evidence type="ECO:0000256" key="3">
    <source>
        <dbReference type="ARBA" id="ARBA00022723"/>
    </source>
</evidence>
<evidence type="ECO:0000313" key="9">
    <source>
        <dbReference type="EMBL" id="EAW32559.1"/>
    </source>
</evidence>
<feature type="binding site" evidence="8">
    <location>
        <begin position="207"/>
        <end position="209"/>
    </location>
    <ligand>
        <name>ATP</name>
        <dbReference type="ChEBI" id="CHEBI:30616"/>
    </ligand>
</feature>
<comment type="similarity">
    <text evidence="8">Belongs to the dethiobiotin synthetase family.</text>
</comment>
<dbReference type="GO" id="GO:0000287">
    <property type="term" value="F:magnesium ion binding"/>
    <property type="evidence" value="ECO:0007669"/>
    <property type="project" value="UniProtKB-UniRule"/>
</dbReference>
<evidence type="ECO:0000256" key="7">
    <source>
        <dbReference type="ARBA" id="ARBA00022842"/>
    </source>
</evidence>